<keyword evidence="2" id="KW-1185">Reference proteome</keyword>
<dbReference type="EMBL" id="CM042887">
    <property type="protein sequence ID" value="KAI4330355.1"/>
    <property type="molecule type" value="Genomic_DNA"/>
</dbReference>
<evidence type="ECO:0000313" key="2">
    <source>
        <dbReference type="Proteomes" id="UP001057402"/>
    </source>
</evidence>
<organism evidence="1 2">
    <name type="scientific">Melastoma candidum</name>
    <dbReference type="NCBI Taxonomy" id="119954"/>
    <lineage>
        <taxon>Eukaryota</taxon>
        <taxon>Viridiplantae</taxon>
        <taxon>Streptophyta</taxon>
        <taxon>Embryophyta</taxon>
        <taxon>Tracheophyta</taxon>
        <taxon>Spermatophyta</taxon>
        <taxon>Magnoliopsida</taxon>
        <taxon>eudicotyledons</taxon>
        <taxon>Gunneridae</taxon>
        <taxon>Pentapetalae</taxon>
        <taxon>rosids</taxon>
        <taxon>malvids</taxon>
        <taxon>Myrtales</taxon>
        <taxon>Melastomataceae</taxon>
        <taxon>Melastomatoideae</taxon>
        <taxon>Melastomateae</taxon>
        <taxon>Melastoma</taxon>
    </lineage>
</organism>
<gene>
    <name evidence="1" type="ORF">MLD38_028652</name>
</gene>
<dbReference type="Proteomes" id="UP001057402">
    <property type="component" value="Chromosome 8"/>
</dbReference>
<protein>
    <submittedName>
        <fullName evidence="1">Uncharacterized protein</fullName>
    </submittedName>
</protein>
<name>A0ACB9N1E1_9MYRT</name>
<sequence length="764" mass="85158">MLGSWVCPSSWDKQTPEIVSSSYYVLVLKDWGCRFWMERDAAEVVGSNPSFKVHHAMCKILSKLVDRVSNILPKIEAARPCSSGMHALIMLNKALEKAKIILQDCRESSVLYLALNGDKIVAKCERVRNLLEQSFGQLQSMVPVLLAIEISRLLDDLRSMTFVLESSEEEAGKAIQGLLHQVPCESSKEVSELKSFNFVALKLRICSQKSILIERRSIKKLLDSVGNTEPKRKILKYFLYLLKKYKDSFVAEPLKSCFNKNERLSISNARSDSTYEDAIVIEDGQSRKSESDIDATPPEEFICPLSSKLMYEPVVIASGQTFERMWIQKWLDEGHETCPKTKIKLVHLAMTPNTAMEKLISRWCHEHDVLIPSPSQDVKSLQSQDNSCSSIASLGSSINDLALGIDISSVSIGSLDTGYSSDTSVQKVASESRFRFSNEDTLRILPNLTEMPWKSQCKVIEDVRSGLEGNYLDLHSVSMRKFLKPLIRFLGEAQSQGDVDALKTVSQLLLSYMKRIRYEFMGIHEDDLFILGSAVDSKVGGNILEILEILSSVSDVGLKFSASGSLDVVLKALNSHNRDLQGTSLKILCNLSTSIVICHGLLPCIPRMLKFLKDSALAKFALRVLVNLCSTEEGKVCIAETKGCVAAVAELLESVNEEEQEESMSVLFSLCSQRVEYCQLVLQEGFSVFPALMSISINGSDKGRALAMELSRLLSNIDDDNDYNSLRQAEVDGTGETDSCGNERVPSSQVSHSRGRKIFRFLRR</sequence>
<comment type="caution">
    <text evidence="1">The sequence shown here is derived from an EMBL/GenBank/DDBJ whole genome shotgun (WGS) entry which is preliminary data.</text>
</comment>
<evidence type="ECO:0000313" key="1">
    <source>
        <dbReference type="EMBL" id="KAI4330355.1"/>
    </source>
</evidence>
<reference evidence="2" key="1">
    <citation type="journal article" date="2023" name="Front. Plant Sci.">
        <title>Chromosomal-level genome assembly of Melastoma candidum provides insights into trichome evolution.</title>
        <authorList>
            <person name="Zhong Y."/>
            <person name="Wu W."/>
            <person name="Sun C."/>
            <person name="Zou P."/>
            <person name="Liu Y."/>
            <person name="Dai S."/>
            <person name="Zhou R."/>
        </authorList>
    </citation>
    <scope>NUCLEOTIDE SEQUENCE [LARGE SCALE GENOMIC DNA]</scope>
</reference>
<proteinExistence type="predicted"/>
<accession>A0ACB9N1E1</accession>